<evidence type="ECO:0000256" key="1">
    <source>
        <dbReference type="SAM" id="Coils"/>
    </source>
</evidence>
<dbReference type="OrthoDB" id="1300189at2759"/>
<feature type="coiled-coil region" evidence="1">
    <location>
        <begin position="195"/>
        <end position="222"/>
    </location>
</feature>
<comment type="caution">
    <text evidence="2">The sequence shown here is derived from an EMBL/GenBank/DDBJ whole genome shotgun (WGS) entry which is preliminary data.</text>
</comment>
<sequence>MPRIHHHQVPLSSSILTTLALTAQQHFSGWICSVLRRTATHSSPLTLAGLFGRWGLFSRSLLYLALRYVRGYGMSKVISSKPPSQSSVLIATGSEYLLHVETFDKFKGKDFELDREEGKMPTVAEIFKETRQLKSGALDEESTSKRRSSKYQKITLHFSAFELVKECFGPQDRDHVACFGYGMKPKDVRGPLPSIAALQAMLREKEKENIALHKRMDDMENAHKNNTDKLEDWVRILANLVMANQQTSSANTGSDQDDVYSMSSFLTALASMGWHCALN</sequence>
<dbReference type="Proteomes" id="UP001153076">
    <property type="component" value="Unassembled WGS sequence"/>
</dbReference>
<keyword evidence="3" id="KW-1185">Reference proteome</keyword>
<evidence type="ECO:0000313" key="3">
    <source>
        <dbReference type="Proteomes" id="UP001153076"/>
    </source>
</evidence>
<gene>
    <name evidence="2" type="ORF">Cgig2_000009</name>
</gene>
<accession>A0A9Q1JW35</accession>
<organism evidence="2 3">
    <name type="scientific">Carnegiea gigantea</name>
    <dbReference type="NCBI Taxonomy" id="171969"/>
    <lineage>
        <taxon>Eukaryota</taxon>
        <taxon>Viridiplantae</taxon>
        <taxon>Streptophyta</taxon>
        <taxon>Embryophyta</taxon>
        <taxon>Tracheophyta</taxon>
        <taxon>Spermatophyta</taxon>
        <taxon>Magnoliopsida</taxon>
        <taxon>eudicotyledons</taxon>
        <taxon>Gunneridae</taxon>
        <taxon>Pentapetalae</taxon>
        <taxon>Caryophyllales</taxon>
        <taxon>Cactineae</taxon>
        <taxon>Cactaceae</taxon>
        <taxon>Cactoideae</taxon>
        <taxon>Echinocereeae</taxon>
        <taxon>Carnegiea</taxon>
    </lineage>
</organism>
<keyword evidence="1" id="KW-0175">Coiled coil</keyword>
<evidence type="ECO:0000313" key="2">
    <source>
        <dbReference type="EMBL" id="KAJ8431950.1"/>
    </source>
</evidence>
<name>A0A9Q1JW35_9CARY</name>
<dbReference type="AlphaFoldDB" id="A0A9Q1JW35"/>
<reference evidence="2" key="1">
    <citation type="submission" date="2022-04" db="EMBL/GenBank/DDBJ databases">
        <title>Carnegiea gigantea Genome sequencing and assembly v2.</title>
        <authorList>
            <person name="Copetti D."/>
            <person name="Sanderson M.J."/>
            <person name="Burquez A."/>
            <person name="Wojciechowski M.F."/>
        </authorList>
    </citation>
    <scope>NUCLEOTIDE SEQUENCE</scope>
    <source>
        <strain evidence="2">SGP5-SGP5p</strain>
        <tissue evidence="2">Aerial part</tissue>
    </source>
</reference>
<dbReference type="EMBL" id="JAKOGI010000651">
    <property type="protein sequence ID" value="KAJ8431950.1"/>
    <property type="molecule type" value="Genomic_DNA"/>
</dbReference>
<protein>
    <submittedName>
        <fullName evidence="2">Uncharacterized protein</fullName>
    </submittedName>
</protein>
<proteinExistence type="predicted"/>